<gene>
    <name evidence="3" type="ORF">HRG_05206</name>
</gene>
<feature type="compositionally biased region" description="Basic and acidic residues" evidence="1">
    <location>
        <begin position="22"/>
        <end position="37"/>
    </location>
</feature>
<comment type="caution">
    <text evidence="3">The sequence shown here is derived from an EMBL/GenBank/DDBJ whole genome shotgun (WGS) entry which is preliminary data.</text>
</comment>
<keyword evidence="4" id="KW-1185">Reference proteome</keyword>
<organism evidence="3 4">
    <name type="scientific">Hirsutella rhossiliensis</name>
    <dbReference type="NCBI Taxonomy" id="111463"/>
    <lineage>
        <taxon>Eukaryota</taxon>
        <taxon>Fungi</taxon>
        <taxon>Dikarya</taxon>
        <taxon>Ascomycota</taxon>
        <taxon>Pezizomycotina</taxon>
        <taxon>Sordariomycetes</taxon>
        <taxon>Hypocreomycetidae</taxon>
        <taxon>Hypocreales</taxon>
        <taxon>Ophiocordycipitaceae</taxon>
        <taxon>Hirsutella</taxon>
    </lineage>
</organism>
<dbReference type="GeneID" id="68354335"/>
<feature type="signal peptide" evidence="2">
    <location>
        <begin position="1"/>
        <end position="16"/>
    </location>
</feature>
<evidence type="ECO:0000313" key="3">
    <source>
        <dbReference type="EMBL" id="KAH0962696.1"/>
    </source>
</evidence>
<name>A0A9P8MYM8_9HYPO</name>
<dbReference type="EMBL" id="JAIZPD010000005">
    <property type="protein sequence ID" value="KAH0962696.1"/>
    <property type="molecule type" value="Genomic_DNA"/>
</dbReference>
<reference evidence="3" key="1">
    <citation type="submission" date="2021-09" db="EMBL/GenBank/DDBJ databases">
        <title>A high-quality genome of the endoparasitic fungus Hirsutella rhossiliensis with a comparison of Hirsutella genomes reveals transposable elements contributing to genome size variation.</title>
        <authorList>
            <person name="Lin R."/>
            <person name="Jiao Y."/>
            <person name="Sun X."/>
            <person name="Ling J."/>
            <person name="Xie B."/>
            <person name="Cheng X."/>
        </authorList>
    </citation>
    <scope>NUCLEOTIDE SEQUENCE</scope>
    <source>
        <strain evidence="3">HR02</strain>
    </source>
</reference>
<sequence length="111" mass="13060">MKFLTIATLFVSLALAAPTAETGKEKGSECNKYDDNKGYSGGYKNDYYDQKGDYYGGEHKGVYKRGGYGDYYDDDYYGGYYDDDYYGDYYRGFGRRRRHHHHHRKHGFPFF</sequence>
<evidence type="ECO:0000256" key="1">
    <source>
        <dbReference type="SAM" id="MobiDB-lite"/>
    </source>
</evidence>
<dbReference type="RefSeq" id="XP_044720209.1">
    <property type="nucleotide sequence ID" value="XM_044863677.1"/>
</dbReference>
<evidence type="ECO:0000313" key="4">
    <source>
        <dbReference type="Proteomes" id="UP000824596"/>
    </source>
</evidence>
<evidence type="ECO:0000256" key="2">
    <source>
        <dbReference type="SAM" id="SignalP"/>
    </source>
</evidence>
<accession>A0A9P8MYM8</accession>
<keyword evidence="2" id="KW-0732">Signal</keyword>
<feature type="chain" id="PRO_5040409174" evidence="2">
    <location>
        <begin position="17"/>
        <end position="111"/>
    </location>
</feature>
<dbReference type="AlphaFoldDB" id="A0A9P8MYM8"/>
<protein>
    <submittedName>
        <fullName evidence="3">Uncharacterized protein</fullName>
    </submittedName>
</protein>
<feature type="region of interest" description="Disordered" evidence="1">
    <location>
        <begin position="20"/>
        <end position="42"/>
    </location>
</feature>
<dbReference type="Proteomes" id="UP000824596">
    <property type="component" value="Unassembled WGS sequence"/>
</dbReference>
<proteinExistence type="predicted"/>